<dbReference type="Gene3D" id="3.40.720.10">
    <property type="entry name" value="Alkaline Phosphatase, subunit A"/>
    <property type="match status" value="1"/>
</dbReference>
<organism evidence="3">
    <name type="scientific">Nippostrongylus brasiliensis</name>
    <name type="common">Rat hookworm</name>
    <dbReference type="NCBI Taxonomy" id="27835"/>
    <lineage>
        <taxon>Eukaryota</taxon>
        <taxon>Metazoa</taxon>
        <taxon>Ecdysozoa</taxon>
        <taxon>Nematoda</taxon>
        <taxon>Chromadorea</taxon>
        <taxon>Rhabditida</taxon>
        <taxon>Rhabditina</taxon>
        <taxon>Rhabditomorpha</taxon>
        <taxon>Strongyloidea</taxon>
        <taxon>Heligmosomidae</taxon>
        <taxon>Nippostrongylus</taxon>
    </lineage>
</organism>
<gene>
    <name evidence="1" type="ORF">NBR_LOCUS16222</name>
</gene>
<dbReference type="AlphaFoldDB" id="A0A0N4YHA1"/>
<dbReference type="STRING" id="27835.A0A0N4YHA1"/>
<accession>A0A0N4YHA1</accession>
<dbReference type="WBParaSite" id="NBR_0001622101-mRNA-1">
    <property type="protein sequence ID" value="NBR_0001622101-mRNA-1"/>
    <property type="gene ID" value="NBR_0001622101"/>
</dbReference>
<dbReference type="PANTHER" id="PTHR10974">
    <property type="entry name" value="FI08016P-RELATED"/>
    <property type="match status" value="1"/>
</dbReference>
<reference evidence="3" key="1">
    <citation type="submission" date="2017-02" db="UniProtKB">
        <authorList>
            <consortium name="WormBaseParasite"/>
        </authorList>
    </citation>
    <scope>IDENTIFICATION</scope>
</reference>
<evidence type="ECO:0000313" key="3">
    <source>
        <dbReference type="WBParaSite" id="NBR_0001622101-mRNA-1"/>
    </source>
</evidence>
<dbReference type="InterPro" id="IPR004245">
    <property type="entry name" value="DUF229"/>
</dbReference>
<dbReference type="EMBL" id="UYSL01022095">
    <property type="protein sequence ID" value="VDL79817.1"/>
    <property type="molecule type" value="Genomic_DNA"/>
</dbReference>
<evidence type="ECO:0000313" key="2">
    <source>
        <dbReference type="Proteomes" id="UP000271162"/>
    </source>
</evidence>
<dbReference type="GO" id="GO:0005615">
    <property type="term" value="C:extracellular space"/>
    <property type="evidence" value="ECO:0007669"/>
    <property type="project" value="TreeGrafter"/>
</dbReference>
<dbReference type="OMA" id="EYEDANP"/>
<dbReference type="CDD" id="cd16021">
    <property type="entry name" value="ALP_like"/>
    <property type="match status" value="1"/>
</dbReference>
<proteinExistence type="predicted"/>
<dbReference type="PANTHER" id="PTHR10974:SF75">
    <property type="entry name" value="SULFATASE DOMAIN-CONTAINING PROTEIN"/>
    <property type="match status" value="1"/>
</dbReference>
<dbReference type="Pfam" id="PF02995">
    <property type="entry name" value="DUF229"/>
    <property type="match status" value="1"/>
</dbReference>
<keyword evidence="2" id="KW-1185">Reference proteome</keyword>
<evidence type="ECO:0000313" key="1">
    <source>
        <dbReference type="EMBL" id="VDL79817.1"/>
    </source>
</evidence>
<name>A0A0N4YHA1_NIPBR</name>
<dbReference type="InterPro" id="IPR017850">
    <property type="entry name" value="Alkaline_phosphatase_core_sf"/>
</dbReference>
<protein>
    <submittedName>
        <fullName evidence="3">Sulfatase domain-containing protein</fullName>
    </submittedName>
</protein>
<reference evidence="1 2" key="2">
    <citation type="submission" date="2018-11" db="EMBL/GenBank/DDBJ databases">
        <authorList>
            <consortium name="Pathogen Informatics"/>
        </authorList>
    </citation>
    <scope>NUCLEOTIDE SEQUENCE [LARGE SCALE GENOMIC DNA]</scope>
</reference>
<sequence length="560" mass="64562">MPGTRMKRSLEQKVETTYEVKMYHQAKEDNARKERGINVTDWLSISEIDVPVNKDQKSFSVFDTCPLIIFNHLDKELLPFYHPEYNPKKNCKVYSPITEVIAGQVRVRENNTDFKCKARSFPKTLEYLKSNMGAVQMEFLNKVGDNSRPNGFPLTFGRSIEGGSRDLVGLPPLIPDWNNDEICAKVIDDYPYHMFQYGKMGYKTMIAQDYDIGMVFYPKCVGFNRSEADHIWIPFDNRRKHSDNFKKSLKDSCSERHLEMLEYLEKFMNAYPGTPKIAQIWPTTLAHETLKDLYHADVHFLEFFKKNRAVIDRSFVFFMGDHGPRREGIGELKLGQYENLNPFLMALIPSQYRNGSIYGELKNKRHKLMTNFDIHATLMDILQACEYSDFLFVSIFQPSSGFTDDSYMEMEPLSKGSSLFREWRGPRNCRTLPIPSLYCICQYDWTTLRDESTHEALGVFFTNELNSRLYEAGLSSKCQNQTFKSVSSIKQLVDNADILYHVVVYLSPSNGLFSGYVRSTGSGLVMSSGIARLNRYGRQGDCLPEHPLRQICHCVGTNEP</sequence>
<dbReference type="SUPFAM" id="SSF53649">
    <property type="entry name" value="Alkaline phosphatase-like"/>
    <property type="match status" value="1"/>
</dbReference>
<dbReference type="Proteomes" id="UP000271162">
    <property type="component" value="Unassembled WGS sequence"/>
</dbReference>